<evidence type="ECO:0000259" key="1">
    <source>
        <dbReference type="SMART" id="SM00860"/>
    </source>
</evidence>
<feature type="domain" description="Knr4/Smi1-like" evidence="1">
    <location>
        <begin position="30"/>
        <end position="157"/>
    </location>
</feature>
<dbReference type="OrthoDB" id="3287229at2"/>
<comment type="caution">
    <text evidence="2">The sequence shown here is derived from an EMBL/GenBank/DDBJ whole genome shotgun (WGS) entry which is preliminary data.</text>
</comment>
<evidence type="ECO:0000313" key="2">
    <source>
        <dbReference type="EMBL" id="KAB2344291.1"/>
    </source>
</evidence>
<dbReference type="SUPFAM" id="SSF160631">
    <property type="entry name" value="SMI1/KNR4-like"/>
    <property type="match status" value="1"/>
</dbReference>
<dbReference type="Gene3D" id="3.40.1580.10">
    <property type="entry name" value="SMI1/KNR4-like"/>
    <property type="match status" value="1"/>
</dbReference>
<dbReference type="Proteomes" id="UP000468735">
    <property type="component" value="Unassembled WGS sequence"/>
</dbReference>
<accession>A0A6H9YGX5</accession>
<organism evidence="2 3">
    <name type="scientific">Actinomadura rudentiformis</name>
    <dbReference type="NCBI Taxonomy" id="359158"/>
    <lineage>
        <taxon>Bacteria</taxon>
        <taxon>Bacillati</taxon>
        <taxon>Actinomycetota</taxon>
        <taxon>Actinomycetes</taxon>
        <taxon>Streptosporangiales</taxon>
        <taxon>Thermomonosporaceae</taxon>
        <taxon>Actinomadura</taxon>
    </lineage>
</organism>
<sequence length="396" mass="43000">MQTTVDESWDIIVDWLGHHSPPELALIRPPATQKDIRNAERIVGTAFPDDLVAWWRRTDGMADQGSLVPPFYSPYSVSAALDRRQVWMTAWNGVMEQANAQFAAYVAQEDQAPAGTPCNGAWLPSWLPIAGDGGGNDLFVDLRPGPAHGCVREFLSDEGAGDTAWWDGVAAMLADIAAGLTRDVPVRGDRIWVDDDGTISWDSDTDQWSSGGSAPVSIAMLREGYAAFVAEARAGGFGPPPPGSWPAEWIAAHVVRNTELLIATTQAVLADDPAGREEQRSAAWAAKDWTRFQELTASAEQAAADIRYDNSDAMDPAILDRYATSGLAALADQVEQLGARLCDLVEPLNRGRPTAHVRIIDAGTTIVDARQGWLGVLNALWTRQLPLRTRQLRALR</sequence>
<gene>
    <name evidence="2" type="ORF">F8566_30540</name>
</gene>
<evidence type="ECO:0000313" key="3">
    <source>
        <dbReference type="Proteomes" id="UP000468735"/>
    </source>
</evidence>
<dbReference type="InterPro" id="IPR037883">
    <property type="entry name" value="Knr4/Smi1-like_sf"/>
</dbReference>
<reference evidence="2 3" key="1">
    <citation type="submission" date="2019-09" db="EMBL/GenBank/DDBJ databases">
        <title>Actinomadura physcomitrii sp. nov., a novel actinomycete isolated from moss [Physcomitrium sphaericum (Ludw) Fuernr].</title>
        <authorList>
            <person name="Zhuang X."/>
            <person name="Liu C."/>
        </authorList>
    </citation>
    <scope>NUCLEOTIDE SEQUENCE [LARGE SCALE GENOMIC DNA]</scope>
    <source>
        <strain evidence="2 3">HMC1</strain>
    </source>
</reference>
<proteinExistence type="predicted"/>
<dbReference type="Pfam" id="PF09346">
    <property type="entry name" value="SMI1_KNR4"/>
    <property type="match status" value="1"/>
</dbReference>
<dbReference type="AlphaFoldDB" id="A0A6H9YGX5"/>
<keyword evidence="3" id="KW-1185">Reference proteome</keyword>
<dbReference type="RefSeq" id="WP_151565318.1">
    <property type="nucleotide sequence ID" value="NZ_WBMT01000016.1"/>
</dbReference>
<dbReference type="SMART" id="SM00860">
    <property type="entry name" value="SMI1_KNR4"/>
    <property type="match status" value="1"/>
</dbReference>
<name>A0A6H9YGX5_9ACTN</name>
<dbReference type="EMBL" id="WBMT01000016">
    <property type="protein sequence ID" value="KAB2344291.1"/>
    <property type="molecule type" value="Genomic_DNA"/>
</dbReference>
<protein>
    <recommendedName>
        <fullName evidence="1">Knr4/Smi1-like domain-containing protein</fullName>
    </recommendedName>
</protein>
<dbReference type="InterPro" id="IPR018958">
    <property type="entry name" value="Knr4/Smi1-like_dom"/>
</dbReference>